<keyword evidence="2" id="KW-0813">Transport</keyword>
<dbReference type="GO" id="GO:0016887">
    <property type="term" value="F:ATP hydrolysis activity"/>
    <property type="evidence" value="ECO:0007669"/>
    <property type="project" value="InterPro"/>
</dbReference>
<comment type="caution">
    <text evidence="8">The sequence shown here is derived from an EMBL/GenBank/DDBJ whole genome shotgun (WGS) entry which is preliminary data.</text>
</comment>
<dbReference type="GO" id="GO:0015833">
    <property type="term" value="P:peptide transport"/>
    <property type="evidence" value="ECO:0007669"/>
    <property type="project" value="InterPro"/>
</dbReference>
<keyword evidence="4" id="KW-0547">Nucleotide-binding</keyword>
<dbReference type="PROSITE" id="PS00211">
    <property type="entry name" value="ABC_TRANSPORTER_1"/>
    <property type="match status" value="1"/>
</dbReference>
<organism evidence="8">
    <name type="scientific">marine sediment metagenome</name>
    <dbReference type="NCBI Taxonomy" id="412755"/>
    <lineage>
        <taxon>unclassified sequences</taxon>
        <taxon>metagenomes</taxon>
        <taxon>ecological metagenomes</taxon>
    </lineage>
</organism>
<dbReference type="InterPro" id="IPR013563">
    <property type="entry name" value="Oligopep_ABC_C"/>
</dbReference>
<dbReference type="InterPro" id="IPR017871">
    <property type="entry name" value="ABC_transporter-like_CS"/>
</dbReference>
<dbReference type="InterPro" id="IPR003439">
    <property type="entry name" value="ABC_transporter-like_ATP-bd"/>
</dbReference>
<evidence type="ECO:0000256" key="5">
    <source>
        <dbReference type="ARBA" id="ARBA00022840"/>
    </source>
</evidence>
<feature type="domain" description="ABC transporter" evidence="7">
    <location>
        <begin position="4"/>
        <end position="188"/>
    </location>
</feature>
<reference evidence="8" key="1">
    <citation type="journal article" date="2014" name="Front. Microbiol.">
        <title>High frequency of phylogenetically diverse reductive dehalogenase-homologous genes in deep subseafloor sedimentary metagenomes.</title>
        <authorList>
            <person name="Kawai M."/>
            <person name="Futagami T."/>
            <person name="Toyoda A."/>
            <person name="Takaki Y."/>
            <person name="Nishi S."/>
            <person name="Hori S."/>
            <person name="Arai W."/>
            <person name="Tsubouchi T."/>
            <person name="Morono Y."/>
            <person name="Uchiyama I."/>
            <person name="Ito T."/>
            <person name="Fujiyama A."/>
            <person name="Inagaki F."/>
            <person name="Takami H."/>
        </authorList>
    </citation>
    <scope>NUCLEOTIDE SEQUENCE</scope>
    <source>
        <strain evidence="8">Expedition CK06-06</strain>
    </source>
</reference>
<evidence type="ECO:0000256" key="4">
    <source>
        <dbReference type="ARBA" id="ARBA00022741"/>
    </source>
</evidence>
<dbReference type="InterPro" id="IPR027417">
    <property type="entry name" value="P-loop_NTPase"/>
</dbReference>
<dbReference type="FunFam" id="3.40.50.300:FF:000016">
    <property type="entry name" value="Oligopeptide ABC transporter ATP-binding component"/>
    <property type="match status" value="1"/>
</dbReference>
<name>X1HUH4_9ZZZZ</name>
<accession>X1HUH4</accession>
<evidence type="ECO:0000313" key="8">
    <source>
        <dbReference type="EMBL" id="GAH48943.1"/>
    </source>
</evidence>
<keyword evidence="5" id="KW-0067">ATP-binding</keyword>
<dbReference type="PROSITE" id="PS50893">
    <property type="entry name" value="ABC_TRANSPORTER_2"/>
    <property type="match status" value="1"/>
</dbReference>
<dbReference type="PANTHER" id="PTHR43297:SF2">
    <property type="entry name" value="DIPEPTIDE TRANSPORT ATP-BINDING PROTEIN DPPD"/>
    <property type="match status" value="1"/>
</dbReference>
<dbReference type="GO" id="GO:0005524">
    <property type="term" value="F:ATP binding"/>
    <property type="evidence" value="ECO:0007669"/>
    <property type="project" value="UniProtKB-KW"/>
</dbReference>
<keyword evidence="3" id="KW-1003">Cell membrane</keyword>
<dbReference type="AlphaFoldDB" id="X1HUH4"/>
<keyword evidence="6" id="KW-0472">Membrane</keyword>
<dbReference type="EMBL" id="BARU01023059">
    <property type="protein sequence ID" value="GAH48943.1"/>
    <property type="molecule type" value="Genomic_DNA"/>
</dbReference>
<evidence type="ECO:0000259" key="7">
    <source>
        <dbReference type="PROSITE" id="PS50893"/>
    </source>
</evidence>
<dbReference type="Pfam" id="PF00005">
    <property type="entry name" value="ABC_tran"/>
    <property type="match status" value="1"/>
</dbReference>
<dbReference type="Pfam" id="PF08352">
    <property type="entry name" value="oligo_HPY"/>
    <property type="match status" value="1"/>
</dbReference>
<evidence type="ECO:0000256" key="3">
    <source>
        <dbReference type="ARBA" id="ARBA00022475"/>
    </source>
</evidence>
<dbReference type="SUPFAM" id="SSF52540">
    <property type="entry name" value="P-loop containing nucleoside triphosphate hydrolases"/>
    <property type="match status" value="1"/>
</dbReference>
<evidence type="ECO:0000256" key="1">
    <source>
        <dbReference type="ARBA" id="ARBA00004370"/>
    </source>
</evidence>
<sequence length="278" mass="31095">EIIFKGQDLLKVSEDEMRHIRGNQIAMIYQEPMTSLNPVLTINRQLSEALELHRGMDKKIAAEESLKLLQLVGTPGAESRVRDYPHQFSGGMQQRIMIAMALSCNPELLIADEPTTSVDATVQSELLELIDNLRTQFGTSVIIITHNLGVVARYTDRVNIMYAGRLVETAPTDVLFGEPRHPYTVGLLASVPRLDLARERKLFAIGGMPPNLAHLPKGCAFCPRCYLAIDRCREEKPELEEVGEDHYSACFRSGEVQKKGEVLLMARNDVLVEVENLV</sequence>
<dbReference type="CDD" id="cd03257">
    <property type="entry name" value="ABC_NikE_OppD_transporters"/>
    <property type="match status" value="1"/>
</dbReference>
<feature type="non-terminal residue" evidence="8">
    <location>
        <position position="278"/>
    </location>
</feature>
<proteinExistence type="predicted"/>
<evidence type="ECO:0000256" key="2">
    <source>
        <dbReference type="ARBA" id="ARBA00022448"/>
    </source>
</evidence>
<dbReference type="Gene3D" id="3.40.50.300">
    <property type="entry name" value="P-loop containing nucleotide triphosphate hydrolases"/>
    <property type="match status" value="1"/>
</dbReference>
<dbReference type="GO" id="GO:0016020">
    <property type="term" value="C:membrane"/>
    <property type="evidence" value="ECO:0007669"/>
    <property type="project" value="UniProtKB-SubCell"/>
</dbReference>
<dbReference type="NCBIfam" id="TIGR01727">
    <property type="entry name" value="oligo_HPY"/>
    <property type="match status" value="1"/>
</dbReference>
<dbReference type="PANTHER" id="PTHR43297">
    <property type="entry name" value="OLIGOPEPTIDE TRANSPORT ATP-BINDING PROTEIN APPD"/>
    <property type="match status" value="1"/>
</dbReference>
<gene>
    <name evidence="8" type="ORF">S03H2_37459</name>
</gene>
<feature type="non-terminal residue" evidence="8">
    <location>
        <position position="1"/>
    </location>
</feature>
<comment type="subcellular location">
    <subcellularLocation>
        <location evidence="1">Membrane</location>
    </subcellularLocation>
</comment>
<protein>
    <recommendedName>
        <fullName evidence="7">ABC transporter domain-containing protein</fullName>
    </recommendedName>
</protein>
<dbReference type="InterPro" id="IPR050388">
    <property type="entry name" value="ABC_Ni/Peptide_Import"/>
</dbReference>
<evidence type="ECO:0000256" key="6">
    <source>
        <dbReference type="ARBA" id="ARBA00023136"/>
    </source>
</evidence>